<name>S3HDN8_9HYPH</name>
<dbReference type="EMBL" id="AEYE02000027">
    <property type="protein sequence ID" value="EPE96165.1"/>
    <property type="molecule type" value="Genomic_DNA"/>
</dbReference>
<dbReference type="Proteomes" id="UP000014411">
    <property type="component" value="Unassembled WGS sequence"/>
</dbReference>
<sequence>MDGVDPGWKIPKELEGNTIVNATPIDDLQRAIAEAQGIVPIGSREAYALNRRHAPLFKRRLA</sequence>
<keyword evidence="2" id="KW-1185">Reference proteome</keyword>
<protein>
    <submittedName>
        <fullName evidence="1">NapC/NirT cytochrome C domain-containing protein</fullName>
    </submittedName>
</protein>
<gene>
    <name evidence="1" type="ORF">RGCCGE502_21330</name>
</gene>
<dbReference type="STRING" id="990285.RGCCGE502_21330"/>
<dbReference type="RefSeq" id="WP_016556224.1">
    <property type="nucleotide sequence ID" value="NZ_AEYE02000027.1"/>
</dbReference>
<evidence type="ECO:0000313" key="1">
    <source>
        <dbReference type="EMBL" id="EPE96165.1"/>
    </source>
</evidence>
<organism evidence="1 2">
    <name type="scientific">Rhizobium grahamii CCGE 502</name>
    <dbReference type="NCBI Taxonomy" id="990285"/>
    <lineage>
        <taxon>Bacteria</taxon>
        <taxon>Pseudomonadati</taxon>
        <taxon>Pseudomonadota</taxon>
        <taxon>Alphaproteobacteria</taxon>
        <taxon>Hyphomicrobiales</taxon>
        <taxon>Rhizobiaceae</taxon>
        <taxon>Rhizobium/Agrobacterium group</taxon>
        <taxon>Rhizobium</taxon>
    </lineage>
</organism>
<dbReference type="AlphaFoldDB" id="S3HDN8"/>
<proteinExistence type="predicted"/>
<comment type="caution">
    <text evidence="1">The sequence shown here is derived from an EMBL/GenBank/DDBJ whole genome shotgun (WGS) entry which is preliminary data.</text>
</comment>
<dbReference type="HOGENOM" id="CLU_2901099_0_0_5"/>
<evidence type="ECO:0000313" key="2">
    <source>
        <dbReference type="Proteomes" id="UP000014411"/>
    </source>
</evidence>
<accession>S3HDN8</accession>
<reference evidence="1 2" key="1">
    <citation type="journal article" date="2012" name="J. Bacteriol.">
        <title>Genome sequence of Rhizobium grahamii CCGE502, a broad-host-range symbiont with low nodulation competitiveness in Phaseolus vulgaris.</title>
        <authorList>
            <person name="Althabegoiti M.J."/>
            <person name="Lozano L."/>
            <person name="Torres-Tejerizo G."/>
            <person name="Ormeno-Orrillo E."/>
            <person name="Rogel M.A."/>
            <person name="Gonzalez V."/>
            <person name="Martinez-Romero E."/>
        </authorList>
    </citation>
    <scope>NUCLEOTIDE SEQUENCE [LARGE SCALE GENOMIC DNA]</scope>
    <source>
        <strain evidence="1 2">CCGE 502</strain>
    </source>
</reference>